<dbReference type="PANTHER" id="PTHR38768">
    <property type="entry name" value="UPF0502 PROTEIN YCEH"/>
    <property type="match status" value="1"/>
</dbReference>
<dbReference type="InterPro" id="IPR036390">
    <property type="entry name" value="WH_DNA-bd_sf"/>
</dbReference>
<accession>A0ABQ6BSR5</accession>
<dbReference type="RefSeq" id="WP_018746944.1">
    <property type="nucleotide sequence ID" value="NZ_BSOZ01000019.1"/>
</dbReference>
<keyword evidence="2" id="KW-0175">Coiled coil</keyword>
<dbReference type="SUPFAM" id="SSF46785">
    <property type="entry name" value="Winged helix' DNA-binding domain"/>
    <property type="match status" value="2"/>
</dbReference>
<evidence type="ECO:0000256" key="2">
    <source>
        <dbReference type="SAM" id="Coils"/>
    </source>
</evidence>
<comment type="similarity">
    <text evidence="1">Belongs to the UPF0502 family.</text>
</comment>
<dbReference type="Proteomes" id="UP001156836">
    <property type="component" value="Unassembled WGS sequence"/>
</dbReference>
<name>A0ABQ6BSR5_9NEIS</name>
<evidence type="ECO:0000256" key="1">
    <source>
        <dbReference type="HAMAP-Rule" id="MF_01584"/>
    </source>
</evidence>
<sequence length="215" mass="23305">MPQTAPFSPLEARILGVLVEKKLTVPDTYPLTLNALTAGCNQKTSRDPVMNATEAEVLAALETLRARTLIVESSGSRASRYAHNMEKGLQLPSQSVALLVTLMLRGPQTVAELRANSERLHRFLDSSAVEGFLDELASRPDDPYVVQLPKAPGSRESRWAHLLCGEPELPVAAPAAARADGGELATLREDVARLQDEVTELRAALARVYTELGLQ</sequence>
<dbReference type="EMBL" id="BSOZ01000019">
    <property type="protein sequence ID" value="GLS04482.1"/>
    <property type="molecule type" value="Genomic_DNA"/>
</dbReference>
<comment type="caution">
    <text evidence="3">The sequence shown here is derived from an EMBL/GenBank/DDBJ whole genome shotgun (WGS) entry which is preliminary data.</text>
</comment>
<dbReference type="Gene3D" id="1.10.10.10">
    <property type="entry name" value="Winged helix-like DNA-binding domain superfamily/Winged helix DNA-binding domain"/>
    <property type="match status" value="2"/>
</dbReference>
<evidence type="ECO:0000313" key="3">
    <source>
        <dbReference type="EMBL" id="GLS04482.1"/>
    </source>
</evidence>
<dbReference type="HAMAP" id="MF_01584">
    <property type="entry name" value="UPF0502"/>
    <property type="match status" value="1"/>
</dbReference>
<evidence type="ECO:0000313" key="4">
    <source>
        <dbReference type="Proteomes" id="UP001156836"/>
    </source>
</evidence>
<dbReference type="InterPro" id="IPR007432">
    <property type="entry name" value="DUF480"/>
</dbReference>
<gene>
    <name evidence="3" type="ORF">GCM10007860_16290</name>
</gene>
<dbReference type="PANTHER" id="PTHR38768:SF1">
    <property type="entry name" value="UPF0502 PROTEIN YCEH"/>
    <property type="match status" value="1"/>
</dbReference>
<feature type="coiled-coil region" evidence="2">
    <location>
        <begin position="184"/>
        <end position="211"/>
    </location>
</feature>
<dbReference type="Pfam" id="PF04337">
    <property type="entry name" value="DUF480"/>
    <property type="match status" value="1"/>
</dbReference>
<proteinExistence type="inferred from homology"/>
<reference evidence="4" key="1">
    <citation type="journal article" date="2019" name="Int. J. Syst. Evol. Microbiol.">
        <title>The Global Catalogue of Microorganisms (GCM) 10K type strain sequencing project: providing services to taxonomists for standard genome sequencing and annotation.</title>
        <authorList>
            <consortium name="The Broad Institute Genomics Platform"/>
            <consortium name="The Broad Institute Genome Sequencing Center for Infectious Disease"/>
            <person name="Wu L."/>
            <person name="Ma J."/>
        </authorList>
    </citation>
    <scope>NUCLEOTIDE SEQUENCE [LARGE SCALE GENOMIC DNA]</scope>
    <source>
        <strain evidence="4">NBRC 104970</strain>
    </source>
</reference>
<protein>
    <submittedName>
        <fullName evidence="3">UPF0502 protein</fullName>
    </submittedName>
</protein>
<keyword evidence="4" id="KW-1185">Reference proteome</keyword>
<dbReference type="InterPro" id="IPR036388">
    <property type="entry name" value="WH-like_DNA-bd_sf"/>
</dbReference>
<organism evidence="3 4">
    <name type="scientific">Chitiniphilus shinanonensis</name>
    <dbReference type="NCBI Taxonomy" id="553088"/>
    <lineage>
        <taxon>Bacteria</taxon>
        <taxon>Pseudomonadati</taxon>
        <taxon>Pseudomonadota</taxon>
        <taxon>Betaproteobacteria</taxon>
        <taxon>Neisseriales</taxon>
        <taxon>Chitinibacteraceae</taxon>
        <taxon>Chitiniphilus</taxon>
    </lineage>
</organism>